<dbReference type="AlphaFoldDB" id="A0AAD1VVL1"/>
<dbReference type="Proteomes" id="UP001295444">
    <property type="component" value="Chromosome 03"/>
</dbReference>
<accession>A0AAD1VVL1</accession>
<organism evidence="1 2">
    <name type="scientific">Pelobates cultripes</name>
    <name type="common">Western spadefoot toad</name>
    <dbReference type="NCBI Taxonomy" id="61616"/>
    <lineage>
        <taxon>Eukaryota</taxon>
        <taxon>Metazoa</taxon>
        <taxon>Chordata</taxon>
        <taxon>Craniata</taxon>
        <taxon>Vertebrata</taxon>
        <taxon>Euteleostomi</taxon>
        <taxon>Amphibia</taxon>
        <taxon>Batrachia</taxon>
        <taxon>Anura</taxon>
        <taxon>Pelobatoidea</taxon>
        <taxon>Pelobatidae</taxon>
        <taxon>Pelobates</taxon>
    </lineage>
</organism>
<protein>
    <submittedName>
        <fullName evidence="1">Uncharacterized protein</fullName>
    </submittedName>
</protein>
<gene>
    <name evidence="1" type="ORF">PECUL_23A026727</name>
</gene>
<evidence type="ECO:0000313" key="1">
    <source>
        <dbReference type="EMBL" id="CAH2273179.1"/>
    </source>
</evidence>
<name>A0AAD1VVL1_PELCU</name>
<proteinExistence type="predicted"/>
<evidence type="ECO:0000313" key="2">
    <source>
        <dbReference type="Proteomes" id="UP001295444"/>
    </source>
</evidence>
<reference evidence="1" key="1">
    <citation type="submission" date="2022-03" db="EMBL/GenBank/DDBJ databases">
        <authorList>
            <person name="Alioto T."/>
            <person name="Alioto T."/>
            <person name="Gomez Garrido J."/>
        </authorList>
    </citation>
    <scope>NUCLEOTIDE SEQUENCE</scope>
</reference>
<sequence>MATNRKSPPRKSESEEMRRLCAILDHERHNRPNPEYFLDMIAWNPIKPLVDDSVPAPPAVRVGHVRWCTRGLCISLQMDEECICWRDIVNVRKLLL</sequence>
<dbReference type="EMBL" id="OW240914">
    <property type="protein sequence ID" value="CAH2273179.1"/>
    <property type="molecule type" value="Genomic_DNA"/>
</dbReference>
<keyword evidence="2" id="KW-1185">Reference proteome</keyword>